<dbReference type="AlphaFoldDB" id="A0A976MCZ2"/>
<evidence type="ECO:0000313" key="3">
    <source>
        <dbReference type="EMBL" id="UKK02362.1"/>
    </source>
</evidence>
<feature type="domain" description="CS" evidence="2">
    <location>
        <begin position="498"/>
        <end position="551"/>
    </location>
</feature>
<feature type="compositionally biased region" description="Polar residues" evidence="1">
    <location>
        <begin position="164"/>
        <end position="182"/>
    </location>
</feature>
<organism evidence="3 4">
    <name type="scientific">Theileria orientalis</name>
    <dbReference type="NCBI Taxonomy" id="68886"/>
    <lineage>
        <taxon>Eukaryota</taxon>
        <taxon>Sar</taxon>
        <taxon>Alveolata</taxon>
        <taxon>Apicomplexa</taxon>
        <taxon>Aconoidasida</taxon>
        <taxon>Piroplasmida</taxon>
        <taxon>Theileriidae</taxon>
        <taxon>Theileria</taxon>
    </lineage>
</organism>
<dbReference type="Proteomes" id="UP000244811">
    <property type="component" value="Chromosome 2"/>
</dbReference>
<dbReference type="InterPro" id="IPR046357">
    <property type="entry name" value="PPIase_dom_sf"/>
</dbReference>
<gene>
    <name evidence="3" type="ORF">MACK_001721</name>
</gene>
<dbReference type="GO" id="GO:0003755">
    <property type="term" value="F:peptidyl-prolyl cis-trans isomerase activity"/>
    <property type="evidence" value="ECO:0007669"/>
    <property type="project" value="InterPro"/>
</dbReference>
<feature type="region of interest" description="Disordered" evidence="1">
    <location>
        <begin position="153"/>
        <end position="196"/>
    </location>
</feature>
<evidence type="ECO:0000313" key="4">
    <source>
        <dbReference type="Proteomes" id="UP000244811"/>
    </source>
</evidence>
<accession>A0A976MCZ2</accession>
<dbReference type="InterPro" id="IPR008978">
    <property type="entry name" value="HSP20-like_chaperone"/>
</dbReference>
<evidence type="ECO:0000259" key="2">
    <source>
        <dbReference type="Pfam" id="PF04969"/>
    </source>
</evidence>
<evidence type="ECO:0000256" key="1">
    <source>
        <dbReference type="SAM" id="MobiDB-lite"/>
    </source>
</evidence>
<feature type="region of interest" description="Disordered" evidence="1">
    <location>
        <begin position="97"/>
        <end position="118"/>
    </location>
</feature>
<proteinExistence type="predicted"/>
<dbReference type="EMBL" id="CP056071">
    <property type="protein sequence ID" value="UKK02362.1"/>
    <property type="molecule type" value="Genomic_DNA"/>
</dbReference>
<dbReference type="Gene3D" id="2.60.40.790">
    <property type="match status" value="1"/>
</dbReference>
<feature type="compositionally biased region" description="Basic and acidic residues" evidence="1">
    <location>
        <begin position="187"/>
        <end position="196"/>
    </location>
</feature>
<dbReference type="SUPFAM" id="SSF49764">
    <property type="entry name" value="HSP20-like chaperones"/>
    <property type="match status" value="1"/>
</dbReference>
<protein>
    <recommendedName>
        <fullName evidence="2">CS domain-containing protein</fullName>
    </recommendedName>
</protein>
<dbReference type="Pfam" id="PF04969">
    <property type="entry name" value="CS"/>
    <property type="match status" value="1"/>
</dbReference>
<sequence>MVKLSINLTFIASAIYFSSLYGSHCYLYHRRLVNCRHTCLRNSSEVPRKIVPVDEEILKRLRERHKDEIYRYLDPLGSQPVEQVSEKELEETFGKPLTRKNLAERERQNRRINPYNLPDVGPTDKLPYFVNLEFVPESHTNGETYKQDIDSNVYHEPDVDDTDTTSIQDGSENNQNNESVLTESIDEVNRKDGSDTKVIDTVPNTIISGIPIDYNSKDPLKPFFDRIESRPDPGIKYGPKWYLPDKKSQLTPVEYEDGWSILPCGKVYKHILQPSLLDAKDKEPPVDISSVTFKFKIMEAKKNTKIIETDDTGAPMVTTYMKELSPVMQKCLKAMNTGEQAEFIFHISQLNPDNMICEQLAGVTWVRMWIYLWESHDPNSRWWGLGPDDAHLYPSNRKTGMSHRETLEKKTDEITQQIETEMCANPASPLWDDVLEKMSTSQKESYVKHFDKQLERVERMKYSEYTGSRAFGEKIKSTGQVGGYDVGHQVGGVSKFITWRETPFMMYVAVSVIDGVRAEHVKLDLTSRHLVLSIGNNTIIDDDLTGSVDLDTTGVWAMSDAALQHVPLGHFDPRLNQPTINLGKNDDYDKVTKRPSILIFLKKIGTSVTIWGSPFVNT</sequence>
<reference evidence="3" key="1">
    <citation type="submission" date="2022-07" db="EMBL/GenBank/DDBJ databases">
        <title>Evaluation of T. orientalis genome assembly methods using nanopore sequencing and analysis of variation between genomes.</title>
        <authorList>
            <person name="Yam J."/>
            <person name="Micallef M.L."/>
            <person name="Liu M."/>
            <person name="Djordjevic S.P."/>
            <person name="Bogema D.R."/>
            <person name="Jenkins C."/>
        </authorList>
    </citation>
    <scope>NUCLEOTIDE SEQUENCE</scope>
    <source>
        <strain evidence="3">Goon Nure</strain>
    </source>
</reference>
<dbReference type="InterPro" id="IPR007052">
    <property type="entry name" value="CS_dom"/>
</dbReference>
<dbReference type="Gene3D" id="3.10.50.40">
    <property type="match status" value="1"/>
</dbReference>
<name>A0A976MCZ2_THEOR</name>